<dbReference type="PANTHER" id="PTHR30050:SF5">
    <property type="entry name" value="DNAA REGULATORY INACTIVATOR HDA"/>
    <property type="match status" value="1"/>
</dbReference>
<evidence type="ECO:0000313" key="1">
    <source>
        <dbReference type="EMBL" id="KKN97442.1"/>
    </source>
</evidence>
<dbReference type="GO" id="GO:0003688">
    <property type="term" value="F:DNA replication origin binding"/>
    <property type="evidence" value="ECO:0007669"/>
    <property type="project" value="TreeGrafter"/>
</dbReference>
<dbReference type="SUPFAM" id="SSF52540">
    <property type="entry name" value="P-loop containing nucleoside triphosphate hydrolases"/>
    <property type="match status" value="1"/>
</dbReference>
<dbReference type="PANTHER" id="PTHR30050">
    <property type="entry name" value="CHROMOSOMAL REPLICATION INITIATOR PROTEIN DNAA"/>
    <property type="match status" value="1"/>
</dbReference>
<evidence type="ECO:0008006" key="2">
    <source>
        <dbReference type="Google" id="ProtNLM"/>
    </source>
</evidence>
<protein>
    <recommendedName>
        <fullName evidence="2">Chromosomal replication initiator protein DnaA domain-containing protein</fullName>
    </recommendedName>
</protein>
<dbReference type="Gene3D" id="3.40.50.300">
    <property type="entry name" value="P-loop containing nucleotide triphosphate hydrolases"/>
    <property type="match status" value="1"/>
</dbReference>
<gene>
    <name evidence="1" type="ORF">LCGC14_0158610</name>
</gene>
<dbReference type="EMBL" id="LAZR01000058">
    <property type="protein sequence ID" value="KKN97442.1"/>
    <property type="molecule type" value="Genomic_DNA"/>
</dbReference>
<dbReference type="Gene3D" id="1.10.8.60">
    <property type="match status" value="1"/>
</dbReference>
<name>A0A0F9VCG1_9ZZZZ</name>
<proteinExistence type="predicted"/>
<dbReference type="InterPro" id="IPR027417">
    <property type="entry name" value="P-loop_NTPase"/>
</dbReference>
<dbReference type="GO" id="GO:0006270">
    <property type="term" value="P:DNA replication initiation"/>
    <property type="evidence" value="ECO:0007669"/>
    <property type="project" value="TreeGrafter"/>
</dbReference>
<organism evidence="1">
    <name type="scientific">marine sediment metagenome</name>
    <dbReference type="NCBI Taxonomy" id="412755"/>
    <lineage>
        <taxon>unclassified sequences</taxon>
        <taxon>metagenomes</taxon>
        <taxon>ecological metagenomes</taxon>
    </lineage>
</organism>
<accession>A0A0F9VCG1</accession>
<dbReference type="GO" id="GO:0005886">
    <property type="term" value="C:plasma membrane"/>
    <property type="evidence" value="ECO:0007669"/>
    <property type="project" value="TreeGrafter"/>
</dbReference>
<reference evidence="1" key="1">
    <citation type="journal article" date="2015" name="Nature">
        <title>Complex archaea that bridge the gap between prokaryotes and eukaryotes.</title>
        <authorList>
            <person name="Spang A."/>
            <person name="Saw J.H."/>
            <person name="Jorgensen S.L."/>
            <person name="Zaremba-Niedzwiedzka K."/>
            <person name="Martijn J."/>
            <person name="Lind A.E."/>
            <person name="van Eijk R."/>
            <person name="Schleper C."/>
            <person name="Guy L."/>
            <person name="Ettema T.J."/>
        </authorList>
    </citation>
    <scope>NUCLEOTIDE SEQUENCE</scope>
</reference>
<dbReference type="AlphaFoldDB" id="A0A0F9VCG1"/>
<sequence>MPSQLPLDLPHAASHAREDLIISSSNRLAVEAVDTWPHWRHSVLVIVGPPGAGKTHLANVWAERAGALTAEAGALAAHLDQPGFRIVVDDLDRSHLSETDLFGLVNAARLGAGSVLATSRTPPAGMAFTLSDLRSRLCAATIAELGAPDDDLLAGVLVKLFADRQLDIAPRTVRYLAERMERSLDSARLVVAAVDHEALASKERISTRLLKRVLDRESQAVRHQAVVPARYPVATED</sequence>
<comment type="caution">
    <text evidence="1">The sequence shown here is derived from an EMBL/GenBank/DDBJ whole genome shotgun (WGS) entry which is preliminary data.</text>
</comment>